<reference evidence="2" key="1">
    <citation type="submission" date="2022-10" db="EMBL/GenBank/DDBJ databases">
        <authorList>
            <person name="Chen Y."/>
            <person name="Dougan E. K."/>
            <person name="Chan C."/>
            <person name="Rhodes N."/>
            <person name="Thang M."/>
        </authorList>
    </citation>
    <scope>NUCLEOTIDE SEQUENCE</scope>
</reference>
<evidence type="ECO:0000313" key="5">
    <source>
        <dbReference type="Proteomes" id="UP001152797"/>
    </source>
</evidence>
<dbReference type="EMBL" id="CAMXCT030006654">
    <property type="protein sequence ID" value="CAL4805056.1"/>
    <property type="molecule type" value="Genomic_DNA"/>
</dbReference>
<feature type="region of interest" description="Disordered" evidence="1">
    <location>
        <begin position="66"/>
        <end position="125"/>
    </location>
</feature>
<dbReference type="EMBL" id="CAMXCT010006654">
    <property type="protein sequence ID" value="CAI4017744.1"/>
    <property type="molecule type" value="Genomic_DNA"/>
</dbReference>
<dbReference type="EMBL" id="CAMXCT020006654">
    <property type="protein sequence ID" value="CAL1171119.1"/>
    <property type="molecule type" value="Genomic_DNA"/>
</dbReference>
<reference evidence="3" key="2">
    <citation type="submission" date="2024-04" db="EMBL/GenBank/DDBJ databases">
        <authorList>
            <person name="Chen Y."/>
            <person name="Shah S."/>
            <person name="Dougan E. K."/>
            <person name="Thang M."/>
            <person name="Chan C."/>
        </authorList>
    </citation>
    <scope>NUCLEOTIDE SEQUENCE [LARGE SCALE GENOMIC DNA]</scope>
</reference>
<name>A0A9P1GMU2_9DINO</name>
<accession>A0A9P1GMU2</accession>
<evidence type="ECO:0000313" key="2">
    <source>
        <dbReference type="EMBL" id="CAI4017744.1"/>
    </source>
</evidence>
<gene>
    <name evidence="2" type="ORF">C1SCF055_LOCUS42364</name>
</gene>
<feature type="compositionally biased region" description="Polar residues" evidence="1">
    <location>
        <begin position="678"/>
        <end position="689"/>
    </location>
</feature>
<feature type="region of interest" description="Disordered" evidence="1">
    <location>
        <begin position="294"/>
        <end position="334"/>
    </location>
</feature>
<evidence type="ECO:0000256" key="1">
    <source>
        <dbReference type="SAM" id="MobiDB-lite"/>
    </source>
</evidence>
<dbReference type="Proteomes" id="UP001152797">
    <property type="component" value="Unassembled WGS sequence"/>
</dbReference>
<proteinExistence type="predicted"/>
<sequence length="743" mass="83025">MFREFWPKLRRPAKGRHNRSMLEQNISASFALLTDLAYHTAKRYRQEPVGRFSLVDMAGSKAFAQGVREATASNDAKEEKDAEKEEKETKDAAESSSSSSAEGFGEEAEETVEASQGLRGRKSYTSSGNKEYEIILRQKRQRKQGLETSSNGCDVVATWLSLCPLGLCPLHVKEEKAAKRKEAEEKKQKANDRCGFRTDRQEAEKHRHFTSAAGFESFGSETDSWGVFSWEIRENGSTADRRASWTNEIYCNQWWNFAELYELSLKSSVVGHITIFGIYSAAASDEVFDRIEKGTAPQSEEDSSRPTTPGWPRRRARSPRAPSPTPREVSASDGSEVLLVSDPLKSANFPMHAEVAAFQRQSERTERLQREVGILRKAVDQSAANFKRIAEDEVDFAIKNIEAKASLTQMDHHEELKALLDQALDQREHLASLARDAVEDRFRIELQTLSEATSKSLHALQEDVAKNEEHSVQEVQYLGCRIDAVLEEIAKVQQSSRETAEASAHMVSSTLADFRTQELHAQANEYRELREATSSVAQGVLRLAQVCGVLPGPTCPEQKDVDPLYAELCGRGIRHRIDDAWAVISKGCANTTALMLQKADELFAIKFAAQIGDFDARVYHECLHLVAAHQGFKEGLELSLPSKHYVRYQKASHRTPSDQVSEKDVLARGPSPFRDANSALSTTVPTEPVQTPRTPYTPPYTLRGTGTAGRHQPLPRNLERPGSAQLRSIRMSFDETQRPASTN</sequence>
<organism evidence="2">
    <name type="scientific">Cladocopium goreaui</name>
    <dbReference type="NCBI Taxonomy" id="2562237"/>
    <lineage>
        <taxon>Eukaryota</taxon>
        <taxon>Sar</taxon>
        <taxon>Alveolata</taxon>
        <taxon>Dinophyceae</taxon>
        <taxon>Suessiales</taxon>
        <taxon>Symbiodiniaceae</taxon>
        <taxon>Cladocopium</taxon>
    </lineage>
</organism>
<keyword evidence="5" id="KW-1185">Reference proteome</keyword>
<protein>
    <submittedName>
        <fullName evidence="4">RNase NYN domain-containing protein</fullName>
    </submittedName>
</protein>
<evidence type="ECO:0000313" key="3">
    <source>
        <dbReference type="EMBL" id="CAL1171119.1"/>
    </source>
</evidence>
<feature type="compositionally biased region" description="Low complexity" evidence="1">
    <location>
        <begin position="94"/>
        <end position="103"/>
    </location>
</feature>
<feature type="compositionally biased region" description="Low complexity" evidence="1">
    <location>
        <begin position="691"/>
        <end position="705"/>
    </location>
</feature>
<evidence type="ECO:0000313" key="4">
    <source>
        <dbReference type="EMBL" id="CAL4805056.1"/>
    </source>
</evidence>
<dbReference type="AlphaFoldDB" id="A0A9P1GMU2"/>
<comment type="caution">
    <text evidence="2">The sequence shown here is derived from an EMBL/GenBank/DDBJ whole genome shotgun (WGS) entry which is preliminary data.</text>
</comment>
<feature type="compositionally biased region" description="Basic and acidic residues" evidence="1">
    <location>
        <begin position="75"/>
        <end position="93"/>
    </location>
</feature>
<dbReference type="OrthoDB" id="10681463at2759"/>
<feature type="region of interest" description="Disordered" evidence="1">
    <location>
        <begin position="649"/>
        <end position="743"/>
    </location>
</feature>